<name>A0A444EA36_ENSVE</name>
<protein>
    <submittedName>
        <fullName evidence="2">Uncharacterized protein</fullName>
    </submittedName>
</protein>
<evidence type="ECO:0000313" key="2">
    <source>
        <dbReference type="EMBL" id="RZR72210.1"/>
    </source>
</evidence>
<proteinExistence type="predicted"/>
<accession>A0A444EA36</accession>
<feature type="compositionally biased region" description="Basic residues" evidence="1">
    <location>
        <begin position="97"/>
        <end position="123"/>
    </location>
</feature>
<reference evidence="2" key="1">
    <citation type="journal article" date="2018" name="Data Brief">
        <title>Genome sequence data from 17 accessions of Ensete ventricosum, a staple food crop for millions in Ethiopia.</title>
        <authorList>
            <person name="Yemataw Z."/>
            <person name="Muzemil S."/>
            <person name="Ambachew D."/>
            <person name="Tripathi L."/>
            <person name="Tesfaye K."/>
            <person name="Chala A."/>
            <person name="Farbos A."/>
            <person name="O'Neill P."/>
            <person name="Moore K."/>
            <person name="Grant M."/>
            <person name="Studholme D.J."/>
        </authorList>
    </citation>
    <scope>NUCLEOTIDE SEQUENCE [LARGE SCALE GENOMIC DNA]</scope>
    <source>
        <tissue evidence="2">Leaf</tissue>
    </source>
</reference>
<dbReference type="EMBL" id="KV875645">
    <property type="protein sequence ID" value="RZR72210.1"/>
    <property type="molecule type" value="Genomic_DNA"/>
</dbReference>
<feature type="region of interest" description="Disordered" evidence="1">
    <location>
        <begin position="1"/>
        <end position="140"/>
    </location>
</feature>
<feature type="compositionally biased region" description="Basic residues" evidence="1">
    <location>
        <begin position="51"/>
        <end position="65"/>
    </location>
</feature>
<dbReference type="AlphaFoldDB" id="A0A444EA36"/>
<evidence type="ECO:0000256" key="1">
    <source>
        <dbReference type="SAM" id="MobiDB-lite"/>
    </source>
</evidence>
<sequence>MFRVCRSLVGSRQSNPLQPLRSRVGRSARTSWGRRGRRRPEAHPGRQPQRPWRRRRRIARVRSRLRPPCQPRRQVPRWSQERRCAGGGRRGGYDQRGRRRGWRCRSRRAGGRACRRPTSRRRPPSLPRLPFWGLSPVRTE</sequence>
<gene>
    <name evidence="2" type="ORF">BHM03_00011168</name>
</gene>
<dbReference type="Proteomes" id="UP000290560">
    <property type="component" value="Unassembled WGS sequence"/>
</dbReference>
<organism evidence="2">
    <name type="scientific">Ensete ventricosum</name>
    <name type="common">Abyssinian banana</name>
    <name type="synonym">Musa ensete</name>
    <dbReference type="NCBI Taxonomy" id="4639"/>
    <lineage>
        <taxon>Eukaryota</taxon>
        <taxon>Viridiplantae</taxon>
        <taxon>Streptophyta</taxon>
        <taxon>Embryophyta</taxon>
        <taxon>Tracheophyta</taxon>
        <taxon>Spermatophyta</taxon>
        <taxon>Magnoliopsida</taxon>
        <taxon>Liliopsida</taxon>
        <taxon>Zingiberales</taxon>
        <taxon>Musaceae</taxon>
        <taxon>Ensete</taxon>
    </lineage>
</organism>